<evidence type="ECO:0000313" key="2">
    <source>
        <dbReference type="EMBL" id="SFV53560.1"/>
    </source>
</evidence>
<sequence>MNKKAKKIILKTKKQVYGDMLGNNASMFQGEGFEFAELREYVYGDDVRKIDWKTTAKLGKPFVKVYKEERELNVVVVSMLSGSMYFGTVRQKSDILAEVVGTLGFSAVKNADLFSHLLFADKLYDLSKPSKKLFSVHKAVEESVGFDPLGKEGDFKALVKTLNNRLKKKALLFIISDFVGDIDLKLLSKKHDVFAVIVRDRFEEDPSELGYLRLIDMETKQSFEGNIDSGTLKSYRKALYDNDEKLYKQFKKQGIRFTKIYTHEDAGLKLMKSMR</sequence>
<name>A0A1W1BJ45_9ZZZZ</name>
<accession>A0A1W1BJ45</accession>
<dbReference type="EMBL" id="FPHD01000022">
    <property type="protein sequence ID" value="SFV53560.1"/>
    <property type="molecule type" value="Genomic_DNA"/>
</dbReference>
<organism evidence="2">
    <name type="scientific">hydrothermal vent metagenome</name>
    <dbReference type="NCBI Taxonomy" id="652676"/>
    <lineage>
        <taxon>unclassified sequences</taxon>
        <taxon>metagenomes</taxon>
        <taxon>ecological metagenomes</taxon>
    </lineage>
</organism>
<proteinExistence type="predicted"/>
<dbReference type="PANTHER" id="PTHR33608">
    <property type="entry name" value="BLL2464 PROTEIN"/>
    <property type="match status" value="1"/>
</dbReference>
<dbReference type="Pfam" id="PF01882">
    <property type="entry name" value="DUF58"/>
    <property type="match status" value="1"/>
</dbReference>
<evidence type="ECO:0000259" key="1">
    <source>
        <dbReference type="Pfam" id="PF01882"/>
    </source>
</evidence>
<gene>
    <name evidence="2" type="ORF">MNB_SV-8-1456</name>
</gene>
<dbReference type="InterPro" id="IPR002881">
    <property type="entry name" value="DUF58"/>
</dbReference>
<dbReference type="PANTHER" id="PTHR33608:SF6">
    <property type="entry name" value="BLL2464 PROTEIN"/>
    <property type="match status" value="1"/>
</dbReference>
<protein>
    <recommendedName>
        <fullName evidence="1">DUF58 domain-containing protein</fullName>
    </recommendedName>
</protein>
<reference evidence="2" key="1">
    <citation type="submission" date="2016-10" db="EMBL/GenBank/DDBJ databases">
        <authorList>
            <person name="de Groot N.N."/>
        </authorList>
    </citation>
    <scope>NUCLEOTIDE SEQUENCE</scope>
</reference>
<feature type="domain" description="DUF58" evidence="1">
    <location>
        <begin position="37"/>
        <end position="238"/>
    </location>
</feature>
<dbReference type="AlphaFoldDB" id="A0A1W1BJ45"/>